<dbReference type="PRINTS" id="PR00301">
    <property type="entry name" value="HEATSHOCK70"/>
</dbReference>
<dbReference type="PROSITE" id="PS01036">
    <property type="entry name" value="HSP70_3"/>
    <property type="match status" value="1"/>
</dbReference>
<proteinExistence type="inferred from homology"/>
<keyword evidence="5" id="KW-1185">Reference proteome</keyword>
<dbReference type="InterPro" id="IPR042054">
    <property type="entry name" value="YegD-like"/>
</dbReference>
<dbReference type="Proteomes" id="UP000236743">
    <property type="component" value="Unassembled WGS sequence"/>
</dbReference>
<gene>
    <name evidence="4" type="ORF">SAMN04488115_101231</name>
</gene>
<evidence type="ECO:0000256" key="2">
    <source>
        <dbReference type="ARBA" id="ARBA00022741"/>
    </source>
</evidence>
<evidence type="ECO:0000313" key="4">
    <source>
        <dbReference type="EMBL" id="SEF48796.1"/>
    </source>
</evidence>
<dbReference type="GO" id="GO:0005524">
    <property type="term" value="F:ATP binding"/>
    <property type="evidence" value="ECO:0007669"/>
    <property type="project" value="UniProtKB-KW"/>
</dbReference>
<accession>A0A1H5SDT3</accession>
<dbReference type="SUPFAM" id="SSF53067">
    <property type="entry name" value="Actin-like ATPase domain"/>
    <property type="match status" value="2"/>
</dbReference>
<dbReference type="PANTHER" id="PTHR19375">
    <property type="entry name" value="HEAT SHOCK PROTEIN 70KDA"/>
    <property type="match status" value="1"/>
</dbReference>
<dbReference type="Gene3D" id="3.90.640.10">
    <property type="entry name" value="Actin, Chain A, domain 4"/>
    <property type="match status" value="2"/>
</dbReference>
<dbReference type="CDD" id="cd10231">
    <property type="entry name" value="ASKHA_NBD_HSP70_YegD-like"/>
    <property type="match status" value="1"/>
</dbReference>
<evidence type="ECO:0000256" key="1">
    <source>
        <dbReference type="ARBA" id="ARBA00007381"/>
    </source>
</evidence>
<dbReference type="InterPro" id="IPR018181">
    <property type="entry name" value="Heat_shock_70_CS"/>
</dbReference>
<dbReference type="InterPro" id="IPR013126">
    <property type="entry name" value="Hsp_70_fam"/>
</dbReference>
<dbReference type="Pfam" id="PF00012">
    <property type="entry name" value="HSP70"/>
    <property type="match status" value="1"/>
</dbReference>
<evidence type="ECO:0000313" key="5">
    <source>
        <dbReference type="Proteomes" id="UP000236743"/>
    </source>
</evidence>
<keyword evidence="3" id="KW-0067">ATP-binding</keyword>
<organism evidence="4 5">
    <name type="scientific">Bosea lathyri</name>
    <dbReference type="NCBI Taxonomy" id="1036778"/>
    <lineage>
        <taxon>Bacteria</taxon>
        <taxon>Pseudomonadati</taxon>
        <taxon>Pseudomonadota</taxon>
        <taxon>Alphaproteobacteria</taxon>
        <taxon>Hyphomicrobiales</taxon>
        <taxon>Boseaceae</taxon>
        <taxon>Bosea</taxon>
    </lineage>
</organism>
<comment type="similarity">
    <text evidence="1">Belongs to the heat shock protein 70 family.</text>
</comment>
<dbReference type="AlphaFoldDB" id="A0A1H5SDT3"/>
<evidence type="ECO:0000256" key="3">
    <source>
        <dbReference type="ARBA" id="ARBA00022840"/>
    </source>
</evidence>
<sequence length="443" mass="47772">MRAAGTGTKKKATTMTTAAIGIDFGTTNSVVALARADGSVTTRSFATKQGAVDAYRSALMFWREGRPPKTHVAHVSGPDALDMALGMTTEHRFLQSLKTHLSSRAFQETRLFGKLFQLEDLIGVFLTDLVAGLDDVAQTPLVSGRPVVFAGERPDEELALGRLRASYGKAGMPAVDFAYEPLGAAYWYARELKTPQTMLVADFGGGTSDFSVMRFEPGGAGRLDAIPLSHAGVGVAGDTFDYRIIEHAISPRLGKGTQYRSFEKLLPIPAHYHAAFAQWHRLSLMKSRETMAELKALIRDAVEPAKLEDLLTVIEYDLGYELYRAVSAAKIALSGADETVLRFEQTGISIERTIRRSDFDSWIAEDVGAIETALDRALAEANVSAGSIEAVFMTGGTSHVPAVRALFDRRFGAGRVHIGDAFRSVASGLALLALDRARASVAA</sequence>
<dbReference type="Gene3D" id="3.30.420.40">
    <property type="match status" value="4"/>
</dbReference>
<name>A0A1H5SDT3_9HYPH</name>
<reference evidence="4 5" key="1">
    <citation type="submission" date="2016-10" db="EMBL/GenBank/DDBJ databases">
        <authorList>
            <person name="de Groot N.N."/>
        </authorList>
    </citation>
    <scope>NUCLEOTIDE SEQUENCE [LARGE SCALE GENOMIC DNA]</scope>
    <source>
        <strain evidence="4 5">DSM 26656</strain>
    </source>
</reference>
<dbReference type="EMBL" id="FNUY01000001">
    <property type="protein sequence ID" value="SEF48796.1"/>
    <property type="molecule type" value="Genomic_DNA"/>
</dbReference>
<dbReference type="InterPro" id="IPR043129">
    <property type="entry name" value="ATPase_NBD"/>
</dbReference>
<protein>
    <submittedName>
        <fullName evidence="4">Hypothetical chaperone protein</fullName>
    </submittedName>
</protein>
<dbReference type="GO" id="GO:0140662">
    <property type="term" value="F:ATP-dependent protein folding chaperone"/>
    <property type="evidence" value="ECO:0007669"/>
    <property type="project" value="InterPro"/>
</dbReference>
<keyword evidence="2" id="KW-0547">Nucleotide-binding</keyword>